<proteinExistence type="predicted"/>
<name>A0A918IHG4_9ACTN</name>
<evidence type="ECO:0000313" key="1">
    <source>
        <dbReference type="EMBL" id="GGV17020.1"/>
    </source>
</evidence>
<reference evidence="1" key="2">
    <citation type="submission" date="2020-09" db="EMBL/GenBank/DDBJ databases">
        <authorList>
            <person name="Sun Q."/>
            <person name="Ohkuma M."/>
        </authorList>
    </citation>
    <scope>NUCLEOTIDE SEQUENCE</scope>
    <source>
        <strain evidence="1">JCM 4369</strain>
    </source>
</reference>
<accession>A0A918IHG4</accession>
<dbReference type="EMBL" id="BMTD01000018">
    <property type="protein sequence ID" value="GGV17020.1"/>
    <property type="molecule type" value="Genomic_DNA"/>
</dbReference>
<organism evidence="1 2">
    <name type="scientific">Streptomyces filipinensis</name>
    <dbReference type="NCBI Taxonomy" id="66887"/>
    <lineage>
        <taxon>Bacteria</taxon>
        <taxon>Bacillati</taxon>
        <taxon>Actinomycetota</taxon>
        <taxon>Actinomycetes</taxon>
        <taxon>Kitasatosporales</taxon>
        <taxon>Streptomycetaceae</taxon>
        <taxon>Streptomyces</taxon>
    </lineage>
</organism>
<dbReference type="AlphaFoldDB" id="A0A918IHG4"/>
<gene>
    <name evidence="1" type="ORF">GCM10010260_65520</name>
</gene>
<comment type="caution">
    <text evidence="1">The sequence shown here is derived from an EMBL/GenBank/DDBJ whole genome shotgun (WGS) entry which is preliminary data.</text>
</comment>
<keyword evidence="2" id="KW-1185">Reference proteome</keyword>
<protein>
    <submittedName>
        <fullName evidence="1">Uncharacterized protein</fullName>
    </submittedName>
</protein>
<dbReference type="RefSeq" id="WP_308436302.1">
    <property type="nucleotide sequence ID" value="NZ_BMTD01000018.1"/>
</dbReference>
<sequence>MELATGTDHRAVDVARRVRAAVRDALADRPTVAVAITAVG</sequence>
<reference evidence="1" key="1">
    <citation type="journal article" date="2014" name="Int. J. Syst. Evol. Microbiol.">
        <title>Complete genome sequence of Corynebacterium casei LMG S-19264T (=DSM 44701T), isolated from a smear-ripened cheese.</title>
        <authorList>
            <consortium name="US DOE Joint Genome Institute (JGI-PGF)"/>
            <person name="Walter F."/>
            <person name="Albersmeier A."/>
            <person name="Kalinowski J."/>
            <person name="Ruckert C."/>
        </authorList>
    </citation>
    <scope>NUCLEOTIDE SEQUENCE</scope>
    <source>
        <strain evidence="1">JCM 4369</strain>
    </source>
</reference>
<dbReference type="Proteomes" id="UP000618795">
    <property type="component" value="Unassembled WGS sequence"/>
</dbReference>
<evidence type="ECO:0000313" key="2">
    <source>
        <dbReference type="Proteomes" id="UP000618795"/>
    </source>
</evidence>